<keyword evidence="2" id="KW-0812">Transmembrane</keyword>
<reference evidence="3 4" key="1">
    <citation type="journal article" date="2015" name="Genome Announc.">
        <title>Genome Sequence of Lactobacillus curieae CCTCC M 2011381T, a Novel Producer of Gamma-aminobutyric Acid.</title>
        <authorList>
            <person name="Wang Y."/>
            <person name="Wang Y."/>
            <person name="Lang C."/>
            <person name="Wei D."/>
            <person name="Xu P."/>
            <person name="Xie J."/>
        </authorList>
    </citation>
    <scope>NUCLEOTIDE SEQUENCE [LARGE SCALE GENOMIC DNA]</scope>
    <source>
        <strain evidence="3 4">CCTCC M 2011381</strain>
    </source>
</reference>
<feature type="transmembrane region" description="Helical" evidence="2">
    <location>
        <begin position="45"/>
        <end position="66"/>
    </location>
</feature>
<evidence type="ECO:0000256" key="2">
    <source>
        <dbReference type="SAM" id="Phobius"/>
    </source>
</evidence>
<evidence type="ECO:0000256" key="1">
    <source>
        <dbReference type="SAM" id="MobiDB-lite"/>
    </source>
</evidence>
<keyword evidence="4" id="KW-1185">Reference proteome</keyword>
<proteinExistence type="predicted"/>
<evidence type="ECO:0000313" key="4">
    <source>
        <dbReference type="Proteomes" id="UP000030361"/>
    </source>
</evidence>
<organism evidence="3 4">
    <name type="scientific">Lentilactobacillus curieae</name>
    <dbReference type="NCBI Taxonomy" id="1138822"/>
    <lineage>
        <taxon>Bacteria</taxon>
        <taxon>Bacillati</taxon>
        <taxon>Bacillota</taxon>
        <taxon>Bacilli</taxon>
        <taxon>Lactobacillales</taxon>
        <taxon>Lactobacillaceae</taxon>
        <taxon>Lentilactobacillus</taxon>
    </lineage>
</organism>
<feature type="transmembrane region" description="Helical" evidence="2">
    <location>
        <begin position="12"/>
        <end position="33"/>
    </location>
</feature>
<name>A0A1S6QIH6_9LACO</name>
<dbReference type="OrthoDB" id="2316907at2"/>
<dbReference type="AlphaFoldDB" id="A0A1S6QIH6"/>
<dbReference type="RefSeq" id="WP_035167848.1">
    <property type="nucleotide sequence ID" value="NZ_CP018906.1"/>
</dbReference>
<dbReference type="eggNOG" id="ENOG5030ADE">
    <property type="taxonomic scope" value="Bacteria"/>
</dbReference>
<protein>
    <submittedName>
        <fullName evidence="3">Uncharacterized protein</fullName>
    </submittedName>
</protein>
<feature type="compositionally biased region" description="Basic and acidic residues" evidence="1">
    <location>
        <begin position="82"/>
        <end position="91"/>
    </location>
</feature>
<feature type="compositionally biased region" description="Basic residues" evidence="1">
    <location>
        <begin position="106"/>
        <end position="117"/>
    </location>
</feature>
<sequence>MAQKKQFKLPKWIKDTLQVVIMIGVLMAAYNFFGPAINPNGTYFAWWTFPYSILAALLVVGAWNFLKYRMSLLKIEMDKEDEQKAQREQARQQKAAAEDAVEAEKRRQRNQSKQQSR</sequence>
<feature type="region of interest" description="Disordered" evidence="1">
    <location>
        <begin position="82"/>
        <end position="117"/>
    </location>
</feature>
<evidence type="ECO:0000313" key="3">
    <source>
        <dbReference type="EMBL" id="AQW21399.1"/>
    </source>
</evidence>
<accession>A0A1S6QIH6</accession>
<dbReference type="KEGG" id="lcu:PL11_005365"/>
<keyword evidence="2" id="KW-0472">Membrane</keyword>
<dbReference type="EMBL" id="CP018906">
    <property type="protein sequence ID" value="AQW21399.1"/>
    <property type="molecule type" value="Genomic_DNA"/>
</dbReference>
<dbReference type="Proteomes" id="UP000030361">
    <property type="component" value="Chromosome"/>
</dbReference>
<keyword evidence="2" id="KW-1133">Transmembrane helix</keyword>
<gene>
    <name evidence="3" type="ORF">PL11_005365</name>
</gene>